<keyword evidence="2" id="KW-0812">Transmembrane</keyword>
<feature type="region of interest" description="Disordered" evidence="1">
    <location>
        <begin position="555"/>
        <end position="639"/>
    </location>
</feature>
<dbReference type="InterPro" id="IPR000366">
    <property type="entry name" value="GPCR_STE2"/>
</dbReference>
<reference evidence="3 4" key="1">
    <citation type="journal article" date="2023" name="Microbiol. Spectr.">
        <title>Synergy between Genome Mining, Metabolomics, and Bioinformatics Uncovers Antibacterial Chlorinated Carbazole Alkaloids and Their Biosynthetic Gene Cluster from Streptomyces tubbatahanensis sp. nov., a Novel Actinomycete Isolated from Sulu Sea, Philippines.</title>
        <authorList>
            <person name="Tenebro C.P."/>
            <person name="Trono D.J.V.L."/>
            <person name="Balida L.A.P."/>
            <person name="Bayog L.K.A."/>
            <person name="Bruna J.R."/>
            <person name="Sabido E.M."/>
            <person name="Caspe D.P.C."/>
            <person name="de Los Santos E.L.C."/>
            <person name="Saludes J.P."/>
            <person name="Dalisay D.S."/>
        </authorList>
    </citation>
    <scope>NUCLEOTIDE SEQUENCE [LARGE SCALE GENOMIC DNA]</scope>
    <source>
        <strain evidence="3 4">DSD3025</strain>
    </source>
</reference>
<protein>
    <submittedName>
        <fullName evidence="3">DUF6350 family protein</fullName>
    </submittedName>
</protein>
<feature type="transmembrane region" description="Helical" evidence="2">
    <location>
        <begin position="326"/>
        <end position="348"/>
    </location>
</feature>
<feature type="transmembrane region" description="Helical" evidence="2">
    <location>
        <begin position="88"/>
        <end position="108"/>
    </location>
</feature>
<feature type="transmembrane region" description="Helical" evidence="2">
    <location>
        <begin position="217"/>
        <end position="245"/>
    </location>
</feature>
<dbReference type="Proteomes" id="UP001202244">
    <property type="component" value="Chromosome"/>
</dbReference>
<gene>
    <name evidence="3" type="ORF">MMF93_20295</name>
</gene>
<feature type="transmembrane region" description="Helical" evidence="2">
    <location>
        <begin position="120"/>
        <end position="149"/>
    </location>
</feature>
<organism evidence="3 4">
    <name type="scientific">Streptomyces tubbatahanensis</name>
    <dbReference type="NCBI Taxonomy" id="2923272"/>
    <lineage>
        <taxon>Bacteria</taxon>
        <taxon>Bacillati</taxon>
        <taxon>Actinomycetota</taxon>
        <taxon>Actinomycetes</taxon>
        <taxon>Kitasatosporales</taxon>
        <taxon>Streptomycetaceae</taxon>
        <taxon>Streptomyces</taxon>
    </lineage>
</organism>
<proteinExistence type="predicted"/>
<feature type="transmembrane region" description="Helical" evidence="2">
    <location>
        <begin position="265"/>
        <end position="283"/>
    </location>
</feature>
<keyword evidence="2" id="KW-1133">Transmembrane helix</keyword>
<evidence type="ECO:0000256" key="2">
    <source>
        <dbReference type="SAM" id="Phobius"/>
    </source>
</evidence>
<sequence>MSQLTHRGPSLSSGRGHPRSLPLTSGWLLGGAVAAGLGLGVCAVVVLLLWTVSPYPDSDADGALHLAADLWLLAHGVQLVRHETLSGIPAPVGVTPLMLTVVPVWLLWRATREGLESRPVAGAGYGAVAVAGWVSGGYLLVTAAAVAYASGGPLEAEPAGTSWRLPLFVVVVTGLCAAFYAQRRSVAHAWAQLSSRLPEAPRERVSGVTRQMTRERVIVAVQAGGAATVVLCGGGAFLLSAALVWDVRTVCRTFPQLTESLSGQLAVLLLVVALLPNAVLWATSYGLGPGFTLGGDSVVSPVLSTGSPHLPPFPLLSVVPDEGSGGVVACCLVAVVPALGGLMCGWWVGRSRMAVGRAEAAVRQRGGHPAGRRAVLVTVPLAAVLCGALLALLAAVAGGPLGSAALAHVGPSWWQTGGAACAWMTAVGLPTALGVRWWVRFSARRAAAAAARAAEAAAKAAAGLGPDAAWHTDAARRVRWAAMRDASGGLMASFPPADPTERGFVQRINRADLVLDVDVDVDVGVDVNVDVGVDVDPDADADVDVDVNVGADVTADGKVPAGTDVNADGGASVEGDADPDTEDALGAGAQPARGGPAEAPAAGGPAEASVADDVARGDPQRSLTAKPTPGRPPSRPGKA</sequence>
<evidence type="ECO:0000313" key="3">
    <source>
        <dbReference type="EMBL" id="UNS98533.1"/>
    </source>
</evidence>
<dbReference type="Pfam" id="PF19877">
    <property type="entry name" value="DUF6350"/>
    <property type="match status" value="1"/>
</dbReference>
<accession>A0ABY3XVK9</accession>
<feature type="compositionally biased region" description="Low complexity" evidence="1">
    <location>
        <begin position="584"/>
        <end position="608"/>
    </location>
</feature>
<keyword evidence="2" id="KW-0472">Membrane</keyword>
<feature type="transmembrane region" description="Helical" evidence="2">
    <location>
        <begin position="21"/>
        <end position="50"/>
    </location>
</feature>
<dbReference type="RefSeq" id="WP_242753532.1">
    <property type="nucleotide sequence ID" value="NZ_CP093846.1"/>
</dbReference>
<keyword evidence="4" id="KW-1185">Reference proteome</keyword>
<dbReference type="EMBL" id="CP093846">
    <property type="protein sequence ID" value="UNS98533.1"/>
    <property type="molecule type" value="Genomic_DNA"/>
</dbReference>
<feature type="transmembrane region" description="Helical" evidence="2">
    <location>
        <begin position="374"/>
        <end position="397"/>
    </location>
</feature>
<dbReference type="InterPro" id="IPR045931">
    <property type="entry name" value="DUF6350"/>
</dbReference>
<evidence type="ECO:0000313" key="4">
    <source>
        <dbReference type="Proteomes" id="UP001202244"/>
    </source>
</evidence>
<evidence type="ECO:0000256" key="1">
    <source>
        <dbReference type="SAM" id="MobiDB-lite"/>
    </source>
</evidence>
<dbReference type="PRINTS" id="PR00250">
    <property type="entry name" value="GPCRSTE2"/>
</dbReference>
<feature type="transmembrane region" description="Helical" evidence="2">
    <location>
        <begin position="161"/>
        <end position="181"/>
    </location>
</feature>
<feature type="compositionally biased region" description="Pro residues" evidence="1">
    <location>
        <begin position="629"/>
        <end position="639"/>
    </location>
</feature>
<name>A0ABY3XVK9_9ACTN</name>
<feature type="transmembrane region" description="Helical" evidence="2">
    <location>
        <begin position="417"/>
        <end position="439"/>
    </location>
</feature>